<evidence type="ECO:0000256" key="2">
    <source>
        <dbReference type="ARBA" id="ARBA00022692"/>
    </source>
</evidence>
<feature type="domain" description="ABC-2 type transporter transmembrane" evidence="6">
    <location>
        <begin position="32"/>
        <end position="348"/>
    </location>
</feature>
<dbReference type="InterPro" id="IPR013525">
    <property type="entry name" value="ABC2_TM"/>
</dbReference>
<feature type="transmembrane region" description="Helical" evidence="5">
    <location>
        <begin position="330"/>
        <end position="351"/>
    </location>
</feature>
<keyword evidence="4 5" id="KW-0472">Membrane</keyword>
<reference evidence="7" key="1">
    <citation type="journal article" date="2014" name="Int. J. Syst. Evol. Microbiol.">
        <title>Complete genome sequence of Corynebacterium casei LMG S-19264T (=DSM 44701T), isolated from a smear-ripened cheese.</title>
        <authorList>
            <consortium name="US DOE Joint Genome Institute (JGI-PGF)"/>
            <person name="Walter F."/>
            <person name="Albersmeier A."/>
            <person name="Kalinowski J."/>
            <person name="Ruckert C."/>
        </authorList>
    </citation>
    <scope>NUCLEOTIDE SEQUENCE</scope>
    <source>
        <strain evidence="7">CGMCC 1.15388</strain>
    </source>
</reference>
<proteinExistence type="predicted"/>
<feature type="transmembrane region" description="Helical" evidence="5">
    <location>
        <begin position="242"/>
        <end position="264"/>
    </location>
</feature>
<keyword evidence="8" id="KW-1185">Reference proteome</keyword>
<keyword evidence="3 5" id="KW-1133">Transmembrane helix</keyword>
<accession>A0A917ERD2</accession>
<reference evidence="7" key="2">
    <citation type="submission" date="2020-09" db="EMBL/GenBank/DDBJ databases">
        <authorList>
            <person name="Sun Q."/>
            <person name="Zhou Y."/>
        </authorList>
    </citation>
    <scope>NUCLEOTIDE SEQUENCE</scope>
    <source>
        <strain evidence="7">CGMCC 1.15388</strain>
    </source>
</reference>
<evidence type="ECO:0000313" key="8">
    <source>
        <dbReference type="Proteomes" id="UP000633136"/>
    </source>
</evidence>
<comment type="caution">
    <text evidence="7">The sequence shown here is derived from an EMBL/GenBank/DDBJ whole genome shotgun (WGS) entry which is preliminary data.</text>
</comment>
<evidence type="ECO:0000256" key="5">
    <source>
        <dbReference type="SAM" id="Phobius"/>
    </source>
</evidence>
<dbReference type="PANTHER" id="PTHR43471">
    <property type="entry name" value="ABC TRANSPORTER PERMEASE"/>
    <property type="match status" value="1"/>
</dbReference>
<evidence type="ECO:0000256" key="3">
    <source>
        <dbReference type="ARBA" id="ARBA00022989"/>
    </source>
</evidence>
<dbReference type="Pfam" id="PF12698">
    <property type="entry name" value="ABC2_membrane_3"/>
    <property type="match status" value="1"/>
</dbReference>
<feature type="transmembrane region" description="Helical" evidence="5">
    <location>
        <begin position="33"/>
        <end position="54"/>
    </location>
</feature>
<dbReference type="GO" id="GO:0016020">
    <property type="term" value="C:membrane"/>
    <property type="evidence" value="ECO:0007669"/>
    <property type="project" value="UniProtKB-SubCell"/>
</dbReference>
<evidence type="ECO:0000313" key="7">
    <source>
        <dbReference type="EMBL" id="GGE76705.1"/>
    </source>
</evidence>
<feature type="transmembrane region" description="Helical" evidence="5">
    <location>
        <begin position="276"/>
        <end position="294"/>
    </location>
</feature>
<dbReference type="Proteomes" id="UP000633136">
    <property type="component" value="Unassembled WGS sequence"/>
</dbReference>
<dbReference type="PANTHER" id="PTHR43471:SF3">
    <property type="entry name" value="ABC TRANSPORTER PERMEASE PROTEIN NATB"/>
    <property type="match status" value="1"/>
</dbReference>
<name>A0A917ERD2_9MICC</name>
<comment type="subcellular location">
    <subcellularLocation>
        <location evidence="1">Membrane</location>
        <topology evidence="1">Multi-pass membrane protein</topology>
    </subcellularLocation>
</comment>
<sequence length="372" mass="39221">MTTMSTRTPLTTSSATLLVAEREITTQLRSKPFLISMVVLVMIVVGGIVGANIFGGDDEDDQVPAAVVGLDETVTEGLEEAGVEATTSATMDDAEDLLREEEVEAIIAADGDSPSGVRVIGLDSEPNDVAQLLAVTPTTEVLEGGEADGALRMLVPAAFGMVFMFVGISCGMMIVQNTIQEKQNRIVELLLAAISARALLGGKILGNSVLALGQGVVLAAASVVGLLITGQQDMLDVLTVPMLWFVLFFIPGFVLVASMFAAGASMVSRQEDSGTVVTPTMMLLMAPYFVVVFFNDNPLAMTIASYVPFSAPVAMPARMFFNEAEWFEPLLALGVLALATVLMTLLAAKIYSRSLLQTGQRVSLKTALSSAD</sequence>
<evidence type="ECO:0000256" key="4">
    <source>
        <dbReference type="ARBA" id="ARBA00023136"/>
    </source>
</evidence>
<dbReference type="EMBL" id="BMIS01000014">
    <property type="protein sequence ID" value="GGE76705.1"/>
    <property type="molecule type" value="Genomic_DNA"/>
</dbReference>
<evidence type="ECO:0000259" key="6">
    <source>
        <dbReference type="Pfam" id="PF12698"/>
    </source>
</evidence>
<feature type="transmembrane region" description="Helical" evidence="5">
    <location>
        <begin position="211"/>
        <end position="230"/>
    </location>
</feature>
<protein>
    <submittedName>
        <fullName evidence="7">ABC transporter permease</fullName>
    </submittedName>
</protein>
<keyword evidence="2 5" id="KW-0812">Transmembrane</keyword>
<evidence type="ECO:0000256" key="1">
    <source>
        <dbReference type="ARBA" id="ARBA00004141"/>
    </source>
</evidence>
<organism evidence="7 8">
    <name type="scientific">Nesterenkonia cremea</name>
    <dbReference type="NCBI Taxonomy" id="1882340"/>
    <lineage>
        <taxon>Bacteria</taxon>
        <taxon>Bacillati</taxon>
        <taxon>Actinomycetota</taxon>
        <taxon>Actinomycetes</taxon>
        <taxon>Micrococcales</taxon>
        <taxon>Micrococcaceae</taxon>
        <taxon>Nesterenkonia</taxon>
    </lineage>
</organism>
<gene>
    <name evidence="7" type="ORF">GCM10011401_25090</name>
</gene>
<dbReference type="AlphaFoldDB" id="A0A917ERD2"/>
<feature type="transmembrane region" description="Helical" evidence="5">
    <location>
        <begin position="153"/>
        <end position="174"/>
    </location>
</feature>
<dbReference type="GO" id="GO:0140359">
    <property type="term" value="F:ABC-type transporter activity"/>
    <property type="evidence" value="ECO:0007669"/>
    <property type="project" value="InterPro"/>
</dbReference>